<feature type="compositionally biased region" description="Gly residues" evidence="1">
    <location>
        <begin position="1052"/>
        <end position="1063"/>
    </location>
</feature>
<feature type="compositionally biased region" description="Low complexity" evidence="1">
    <location>
        <begin position="1331"/>
        <end position="1341"/>
    </location>
</feature>
<feature type="region of interest" description="Disordered" evidence="1">
    <location>
        <begin position="923"/>
        <end position="950"/>
    </location>
</feature>
<dbReference type="EMBL" id="JAEHOE010000055">
    <property type="protein sequence ID" value="KAG2491248.1"/>
    <property type="molecule type" value="Genomic_DNA"/>
</dbReference>
<dbReference type="PROSITE" id="PS50096">
    <property type="entry name" value="IQ"/>
    <property type="match status" value="1"/>
</dbReference>
<feature type="compositionally biased region" description="Gly residues" evidence="1">
    <location>
        <begin position="2379"/>
        <end position="2396"/>
    </location>
</feature>
<feature type="compositionally biased region" description="Low complexity" evidence="1">
    <location>
        <begin position="2312"/>
        <end position="2321"/>
    </location>
</feature>
<evidence type="ECO:0000313" key="2">
    <source>
        <dbReference type="EMBL" id="KAG2491248.1"/>
    </source>
</evidence>
<feature type="region of interest" description="Disordered" evidence="1">
    <location>
        <begin position="1182"/>
        <end position="1237"/>
    </location>
</feature>
<dbReference type="InterPro" id="IPR011989">
    <property type="entry name" value="ARM-like"/>
</dbReference>
<feature type="region of interest" description="Disordered" evidence="1">
    <location>
        <begin position="2349"/>
        <end position="2368"/>
    </location>
</feature>
<dbReference type="Proteomes" id="UP000612055">
    <property type="component" value="Unassembled WGS sequence"/>
</dbReference>
<feature type="compositionally biased region" description="Gly residues" evidence="1">
    <location>
        <begin position="231"/>
        <end position="240"/>
    </location>
</feature>
<feature type="region of interest" description="Disordered" evidence="1">
    <location>
        <begin position="108"/>
        <end position="135"/>
    </location>
</feature>
<feature type="compositionally biased region" description="Gly residues" evidence="1">
    <location>
        <begin position="2456"/>
        <end position="2478"/>
    </location>
</feature>
<accession>A0A836BXH9</accession>
<dbReference type="CDD" id="cd23767">
    <property type="entry name" value="IQCD"/>
    <property type="match status" value="1"/>
</dbReference>
<feature type="region of interest" description="Disordered" evidence="1">
    <location>
        <begin position="1729"/>
        <end position="1771"/>
    </location>
</feature>
<feature type="compositionally biased region" description="Gly residues" evidence="1">
    <location>
        <begin position="2198"/>
        <end position="2224"/>
    </location>
</feature>
<feature type="compositionally biased region" description="Gly residues" evidence="1">
    <location>
        <begin position="670"/>
        <end position="680"/>
    </location>
</feature>
<feature type="region of interest" description="Disordered" evidence="1">
    <location>
        <begin position="2825"/>
        <end position="2845"/>
    </location>
</feature>
<feature type="region of interest" description="Disordered" evidence="1">
    <location>
        <begin position="660"/>
        <end position="680"/>
    </location>
</feature>
<sequence length="3365" mass="336955">MARRFEDMHAVDRDLVVRRELGDTGEGSVVLTVSALTGWQELQALVAKTRDPDLPVPRPQPADAYVYDMEVQLPAALQHDGALPGDTGLQLLPPKPAVAAMATGSQRAITTPGRTPDPHQPPPDAATEPARPEPKRVLVADEEAWARLQRLLPASPTELLALQLQTGLAKARSPSYVMQLQGFHAMWELAIATSGVPPPPPEKGGGGSTFASPRNAGSGQAQAALRSLAQGGHGHGAGHGGDSEAAAPTDGVWSEDDLGQLVRVLGGVMKQGHSHRVGAAATGCCSLAALWWLMRQPQARLKPTAAQAKAAALALSPEPTAGDVGGSGGEAAGLGEGGGAGAQSEVSVAAVGGGGADTARSRVSAVGAGGLARAGTAQGQPAAYRLQLRRKERASANKPTAAGPGGGNTLLAALLLSSGPCSLGPCLAGMLGDLQARVAKAGKGLLKEHRSDQMALAGVWAAGLFTEILRLPVVRNELALASQLGASAVQHQHPQLTGGAAGAGGAGAAGGAAGGGAAGAPASRRRVGLVTSPGDLADAAVGGRRGLGTGASTGALGLEVEEVYTLLLGTAALPGWLSARGAAPWDLQPMAMSQAATVIQSTLRAHIARRELQALRDQVRSVFKTMATMGRPTAAGAKPAAPAPTPAALMLRAGPSKHALAGGQQAGAAQGQGGGAGAAGGGPGRIGAMTAAQEVEMAIAMSAVSAVERYFDATNRTHPGVAAAEALAGVIASGGPLAREHLAAAAHPSAIIRLLDCCVVPARVAHLGVALLAHMLRPGASSDNFFRHALPDTSHATPNTRYYTHAPGGGGPGGHKESYGADVKSGVGLVAELLRWLAPLCALEPTERQLRFGPQEPRAYPALRLAGSTASAAKPYTPPPLVDWRWGPVGSELSTHAATATWALCAQLARLWAEDEAAKKAVKAKSTPGQAGAGGAAAGAGRGGSTGAASAWAGGGGGVGGGGGGGGSGAVLTGTAAASAAAGPQSPLEKATHRIMSMAVAGICSGRHGPATHILLCGLVTLAGEPTCLAYMIRAGLVDAGPKLPPPPAQGGVEGLGGAGGGAPDAATMLRSGASRRAALGGLSRKQSMRRATLGPALGAEASQAALEGEPSEAEGLGGPGAAKAQAAKKDAGSLPGYAGIAPHTHGLIGMLADSDVPGFMEIAVSLIGLIAARGTPYDPVKGGPPGSGIGGADQVPGSGSGFDSWGTAASPPGGGWYTSTSVGGVGPTSGPGADDLDPAAAAAVPDLTHDNIPARRLIMAGGWGTACHCLAAAGGACPAVPGMAAAAIMFMAKEVYLWSEVLTAQAARRAAAAAAAALRPPPTRRRPRVRLTTPAADSPDALASAASIPAVGSLPLPSLSLPADGAAAAAGGQAGTTSGGGAPSGATTARSTADAEDDLGLDPDLPCPKEVANMFRCLLGEDFRTLTQALQVLTQLYGRPDQRLLQCACLAAYHLAAVPVLRDVMGKAGVVGGLVAVMRRWYDLPPSEQRAFRATGEWAMAALVRLTAEPVGDRNRYRLANAFRDDAAAAAASSGGAGGSAAAAIMRGFGYAMTEVPGSVTQKRTGRTGDDLLSDMKWGGGWGWGGKAAAGGGADAAKAAAAGRAAGGDEDDDLARELAAAGSGPRSSSDPIGLLVQLTALRSKHRSSYSHIKLPALLLLRQFAGERLYRVRLVTEGAGGALAAVANDAAYDGMTRAAAAALWMEVSQTPEGRDARWWSAMAEGGSLLTPRSNASGEAPVKPPAPPAAGASPGAATGPTAAGADASLLPGGGSGEPARLRALSRMTVSMLGSTEAEQQLVGARAAAGLLCEGEGAKAIFLGAGGLAALLAVAGRPLVPAGVLAGVCTALLNLSSYVPAQVDMCQRCARLLLHVNARFTGYHGYLIAQQGLAAAARAREMAAQEAAAAGARAAAGANHHSLSAYPTRVRRRSSDSGGRYFMRSRGEGGRSRSPSPDGGSLLGGSGAVGAASLAETMPTSLEVEQLGAVEEVLYSSSGALQNLSRHPGNRDLFYRLELEVRSRGAIADLAADVAAAPPRIPGLSRHEAANALLSGALTADSAPPAPVGYRAVNARGPAGGDGADAEGADVDGGGWGTVAAAGGWEAMQLPPGPVGGGGGFVPYYMRGQVERYVGYGSYLQEMLSKPLHRPARDHGGGAWGAEGLGGDDARSQASGLTGAGNSSAVGGGARSVVFSAGTSSGGGGGGGGGTGPGGGGGGGGGGSGPEGDDLDRYRADSEDGSGGEAGAAFEAAFPRLHTLRHHMSRPLRTMWAPLLVDRHDGTSLPLFELQDPTTGAPIGGPDMWGPGGGSSSGRGPAATGDGSEAGGGGPSGGGGGGGGATSTVSTATTIARLPRPGATTRWSPSVRLLRPLNREEEGGGGEGSPGGAGGGEGGGGSLDVRVVFETHCPHTAAARVMGLKGVASASGAGAGYGGGGGVGSPRSASASASVRSTDEGAGAGAGGGGGKPGLPNIGAGGAAGPSPASPRMAANGGGGAGGGARRSPHGPSANTNTKTAGAAASGGAGGGANSARPSSSQQQQGGAGGGGGPSSARVNPRRSFLNARQQRMSGGAGGPGGEGAGAPKAMVAQVAQLMGAIDTSKADRLKLEISAFNAGQPPGDGEGGWGGPGSVGGRSFSARPRSGPGANAQRSPTVKRTGFAAGVGSASAKGRKGPSSVKSMALSTTQSHARLHASPSTYSNWAPSVLSDASANASSASEDDADRDAQGGGFGWMNAAGQRQLREFETPGVAMWAAVPGSRISEGLYPTYRLETGEPVHMYRRRKDRVDELRPAGLPATSAPDATAGSYAREEAAALDLLSRASELPLEPEAPAPLPPAPPPRPDHSALRDARDWLTLHVRLEPRRKDGGVVAEASEPEPPSPWRGLKKSVFAARPKENDSKAYVNRPGICRDIFDKDWARATAKTKFKQLLAKSCPGGSSQVDAVRAVLKERYDTLLLAFDYYSTMCGGMADPFAMHLVAWGALVRDAGVVEEGAGGRGEGEAGGSAVRASDLDRIFLLANFEEDRKSEESKANLDNALMRFEFIDALVRTAIAKFMSPAGAGGRAGAKSRPGTAKRNSAAALAAAGAAAGVGASAAEGAAAAAAAAAAADGEAGVGEAGPKAAAAAAPPLDLPGAVAKLVDECIAPNVVPGALVDPNTFRETRLYCKEVDTFLDARLPLLRAVYSHYKELARDSGDNKWLDLPEWLELLGEARLYHSYFTVREARLAFVWSRMRYYDELSGGRALLSRSRALSFIEFLEALGRVADLVSPPPLEQLERLGYRGPPGSATAAYFEAVRVDPGRLLPDRPSSDFHTPKTRPLVDKLEQILGMLTVSLKDLFGAVTDEQLLAKLKQPRPRGYKMKKGGG</sequence>
<feature type="compositionally biased region" description="Pro residues" evidence="1">
    <location>
        <begin position="2827"/>
        <end position="2839"/>
    </location>
</feature>
<feature type="compositionally biased region" description="Low complexity" evidence="1">
    <location>
        <begin position="2439"/>
        <end position="2450"/>
    </location>
</feature>
<feature type="compositionally biased region" description="Gly residues" evidence="1">
    <location>
        <begin position="2490"/>
        <end position="2499"/>
    </location>
</feature>
<feature type="compositionally biased region" description="Polar residues" evidence="1">
    <location>
        <begin position="2675"/>
        <end position="2687"/>
    </location>
</feature>
<protein>
    <submittedName>
        <fullName evidence="2">Uncharacterized protein</fullName>
    </submittedName>
</protein>
<feature type="region of interest" description="Disordered" evidence="1">
    <location>
        <begin position="1315"/>
        <end position="1341"/>
    </location>
</feature>
<feature type="compositionally biased region" description="Gly residues" evidence="1">
    <location>
        <begin position="2155"/>
        <end position="2165"/>
    </location>
</feature>
<evidence type="ECO:0000313" key="3">
    <source>
        <dbReference type="Proteomes" id="UP000612055"/>
    </source>
</evidence>
<keyword evidence="3" id="KW-1185">Reference proteome</keyword>
<feature type="compositionally biased region" description="Low complexity" evidence="1">
    <location>
        <begin position="2178"/>
        <end position="2197"/>
    </location>
</feature>
<organism evidence="2 3">
    <name type="scientific">Edaphochlamys debaryana</name>
    <dbReference type="NCBI Taxonomy" id="47281"/>
    <lineage>
        <taxon>Eukaryota</taxon>
        <taxon>Viridiplantae</taxon>
        <taxon>Chlorophyta</taxon>
        <taxon>core chlorophytes</taxon>
        <taxon>Chlorophyceae</taxon>
        <taxon>CS clade</taxon>
        <taxon>Chlamydomonadales</taxon>
        <taxon>Chlamydomonadales incertae sedis</taxon>
        <taxon>Edaphochlamys</taxon>
    </lineage>
</organism>
<feature type="region of interest" description="Disordered" evidence="1">
    <location>
        <begin position="2435"/>
        <end position="2582"/>
    </location>
</feature>
<feature type="region of interest" description="Disordered" evidence="1">
    <location>
        <begin position="319"/>
        <end position="339"/>
    </location>
</feature>
<feature type="compositionally biased region" description="Gly residues" evidence="1">
    <location>
        <begin position="2617"/>
        <end position="2631"/>
    </location>
</feature>
<feature type="region of interest" description="Disordered" evidence="1">
    <location>
        <begin position="1923"/>
        <end position="1963"/>
    </location>
</feature>
<proteinExistence type="predicted"/>
<feature type="compositionally biased region" description="Low complexity" evidence="1">
    <location>
        <begin position="1748"/>
        <end position="1766"/>
    </location>
</feature>
<feature type="compositionally biased region" description="Gly residues" evidence="1">
    <location>
        <begin position="2569"/>
        <end position="2579"/>
    </location>
</feature>
<feature type="compositionally biased region" description="Low complexity" evidence="1">
    <location>
        <begin position="2479"/>
        <end position="2489"/>
    </location>
</feature>
<feature type="compositionally biased region" description="Low complexity" evidence="1">
    <location>
        <begin position="2507"/>
        <end position="2518"/>
    </location>
</feature>
<dbReference type="OrthoDB" id="545366at2759"/>
<feature type="region of interest" description="Disordered" evidence="1">
    <location>
        <begin position="2152"/>
        <end position="2244"/>
    </location>
</feature>
<feature type="compositionally biased region" description="Low complexity" evidence="1">
    <location>
        <begin position="2528"/>
        <end position="2539"/>
    </location>
</feature>
<feature type="region of interest" description="Disordered" evidence="1">
    <location>
        <begin position="1101"/>
        <end position="1122"/>
    </location>
</feature>
<feature type="region of interest" description="Disordered" evidence="1">
    <location>
        <begin position="1371"/>
        <end position="1403"/>
    </location>
</feature>
<dbReference type="Gene3D" id="1.25.10.10">
    <property type="entry name" value="Leucine-rich Repeat Variant"/>
    <property type="match status" value="1"/>
</dbReference>
<name>A0A836BXH9_9CHLO</name>
<feature type="compositionally biased region" description="Gly residues" evidence="1">
    <location>
        <begin position="931"/>
        <end position="946"/>
    </location>
</feature>
<reference evidence="2" key="1">
    <citation type="journal article" date="2020" name="bioRxiv">
        <title>Comparative genomics of Chlamydomonas.</title>
        <authorList>
            <person name="Craig R.J."/>
            <person name="Hasan A.R."/>
            <person name="Ness R.W."/>
            <person name="Keightley P.D."/>
        </authorList>
    </citation>
    <scope>NUCLEOTIDE SEQUENCE</scope>
    <source>
        <strain evidence="2">CCAP 11/70</strain>
    </source>
</reference>
<feature type="region of interest" description="Disordered" evidence="1">
    <location>
        <begin position="2611"/>
        <end position="2687"/>
    </location>
</feature>
<gene>
    <name evidence="2" type="ORF">HYH03_010455</name>
</gene>
<feature type="compositionally biased region" description="Gly residues" evidence="1">
    <location>
        <begin position="323"/>
        <end position="339"/>
    </location>
</feature>
<feature type="region of interest" description="Disordered" evidence="1">
    <location>
        <begin position="2289"/>
        <end position="2342"/>
    </location>
</feature>
<feature type="region of interest" description="Disordered" evidence="1">
    <location>
        <begin position="2711"/>
        <end position="2731"/>
    </location>
</feature>
<feature type="compositionally biased region" description="Polar residues" evidence="1">
    <location>
        <begin position="209"/>
        <end position="221"/>
    </location>
</feature>
<feature type="region of interest" description="Disordered" evidence="1">
    <location>
        <begin position="194"/>
        <end position="252"/>
    </location>
</feature>
<feature type="compositionally biased region" description="Gly residues" evidence="1">
    <location>
        <begin position="2322"/>
        <end position="2339"/>
    </location>
</feature>
<feature type="region of interest" description="Disordered" evidence="1">
    <location>
        <begin position="1046"/>
        <end position="1068"/>
    </location>
</feature>
<comment type="caution">
    <text evidence="2">The sequence shown here is derived from an EMBL/GenBank/DDBJ whole genome shotgun (WGS) entry which is preliminary data.</text>
</comment>
<feature type="compositionally biased region" description="Gly residues" evidence="1">
    <location>
        <begin position="1373"/>
        <end position="1384"/>
    </location>
</feature>
<evidence type="ECO:0000256" key="1">
    <source>
        <dbReference type="SAM" id="MobiDB-lite"/>
    </source>
</evidence>
<feature type="region of interest" description="Disordered" evidence="1">
    <location>
        <begin position="2373"/>
        <end position="2397"/>
    </location>
</feature>